<sequence>MKKRMKEMKRETTGVRIILVSHTVGFSLLLYHFPKEGKTEEKREEREGCIYEFRFTHR</sequence>
<accession>A0A2C6KPD5</accession>
<evidence type="ECO:0000313" key="2">
    <source>
        <dbReference type="Proteomes" id="UP000221165"/>
    </source>
</evidence>
<keyword evidence="2" id="KW-1185">Reference proteome</keyword>
<dbReference type="Proteomes" id="UP000221165">
    <property type="component" value="Unassembled WGS sequence"/>
</dbReference>
<proteinExistence type="predicted"/>
<organism evidence="1 2">
    <name type="scientific">Cystoisospora suis</name>
    <dbReference type="NCBI Taxonomy" id="483139"/>
    <lineage>
        <taxon>Eukaryota</taxon>
        <taxon>Sar</taxon>
        <taxon>Alveolata</taxon>
        <taxon>Apicomplexa</taxon>
        <taxon>Conoidasida</taxon>
        <taxon>Coccidia</taxon>
        <taxon>Eucoccidiorida</taxon>
        <taxon>Eimeriorina</taxon>
        <taxon>Sarcocystidae</taxon>
        <taxon>Cystoisospora</taxon>
    </lineage>
</organism>
<gene>
    <name evidence="1" type="ORF">CSUI_007842</name>
</gene>
<dbReference type="GeneID" id="94431196"/>
<comment type="caution">
    <text evidence="1">The sequence shown here is derived from an EMBL/GenBank/DDBJ whole genome shotgun (WGS) entry which is preliminary data.</text>
</comment>
<dbReference type="EMBL" id="MIGC01004214">
    <property type="protein sequence ID" value="PHJ18334.1"/>
    <property type="molecule type" value="Genomic_DNA"/>
</dbReference>
<evidence type="ECO:0000313" key="1">
    <source>
        <dbReference type="EMBL" id="PHJ18334.1"/>
    </source>
</evidence>
<dbReference type="RefSeq" id="XP_067920042.1">
    <property type="nucleotide sequence ID" value="XM_068067985.1"/>
</dbReference>
<reference evidence="1 2" key="1">
    <citation type="journal article" date="2017" name="Int. J. Parasitol.">
        <title>The genome of the protozoan parasite Cystoisospora suis and a reverse vaccinology approach to identify vaccine candidates.</title>
        <authorList>
            <person name="Palmieri N."/>
            <person name="Shrestha A."/>
            <person name="Ruttkowski B."/>
            <person name="Beck T."/>
            <person name="Vogl C."/>
            <person name="Tomley F."/>
            <person name="Blake D.P."/>
            <person name="Joachim A."/>
        </authorList>
    </citation>
    <scope>NUCLEOTIDE SEQUENCE [LARGE SCALE GENOMIC DNA]</scope>
    <source>
        <strain evidence="1 2">Wien I</strain>
    </source>
</reference>
<name>A0A2C6KPD5_9APIC</name>
<protein>
    <submittedName>
        <fullName evidence="1">Uncharacterized protein</fullName>
    </submittedName>
</protein>
<dbReference type="VEuPathDB" id="ToxoDB:CSUI_007842"/>
<dbReference type="AlphaFoldDB" id="A0A2C6KPD5"/>